<feature type="site" description="Discriminates between blocked and unblocked aminoacyl-tRNA" evidence="7">
    <location>
        <position position="12"/>
    </location>
</feature>
<comment type="subunit">
    <text evidence="7">Monomer.</text>
</comment>
<dbReference type="AlphaFoldDB" id="A0A918WMW0"/>
<dbReference type="InterPro" id="IPR001328">
    <property type="entry name" value="Pept_tRNA_hydro"/>
</dbReference>
<comment type="catalytic activity">
    <reaction evidence="7 8">
        <text>an N-acyl-L-alpha-aminoacyl-tRNA + H2O = an N-acyl-L-amino acid + a tRNA + H(+)</text>
        <dbReference type="Rhea" id="RHEA:54448"/>
        <dbReference type="Rhea" id="RHEA-COMP:10123"/>
        <dbReference type="Rhea" id="RHEA-COMP:13883"/>
        <dbReference type="ChEBI" id="CHEBI:15377"/>
        <dbReference type="ChEBI" id="CHEBI:15378"/>
        <dbReference type="ChEBI" id="CHEBI:59874"/>
        <dbReference type="ChEBI" id="CHEBI:78442"/>
        <dbReference type="ChEBI" id="CHEBI:138191"/>
        <dbReference type="EC" id="3.1.1.29"/>
    </reaction>
</comment>
<accession>A0A918WMW0</accession>
<dbReference type="PANTHER" id="PTHR17224:SF1">
    <property type="entry name" value="PEPTIDYL-TRNA HYDROLASE"/>
    <property type="match status" value="1"/>
</dbReference>
<evidence type="ECO:0000256" key="9">
    <source>
        <dbReference type="RuleBase" id="RU004320"/>
    </source>
</evidence>
<evidence type="ECO:0000256" key="1">
    <source>
        <dbReference type="ARBA" id="ARBA00013260"/>
    </source>
</evidence>
<feature type="site" description="Stabilizes the basic form of H active site to accept a proton" evidence="7">
    <location>
        <position position="91"/>
    </location>
</feature>
<evidence type="ECO:0000256" key="2">
    <source>
        <dbReference type="ARBA" id="ARBA00022555"/>
    </source>
</evidence>
<dbReference type="EC" id="3.1.1.29" evidence="1 7"/>
<dbReference type="Pfam" id="PF01195">
    <property type="entry name" value="Pept_tRNA_hydro"/>
    <property type="match status" value="1"/>
</dbReference>
<organism evidence="11 12">
    <name type="scientific">Roseibacillus persicicus</name>
    <dbReference type="NCBI Taxonomy" id="454148"/>
    <lineage>
        <taxon>Bacteria</taxon>
        <taxon>Pseudomonadati</taxon>
        <taxon>Verrucomicrobiota</taxon>
        <taxon>Verrucomicrobiia</taxon>
        <taxon>Verrucomicrobiales</taxon>
        <taxon>Verrucomicrobiaceae</taxon>
        <taxon>Roseibacillus</taxon>
    </lineage>
</organism>
<evidence type="ECO:0000256" key="6">
    <source>
        <dbReference type="ARBA" id="ARBA00050038"/>
    </source>
</evidence>
<dbReference type="PANTHER" id="PTHR17224">
    <property type="entry name" value="PEPTIDYL-TRNA HYDROLASE"/>
    <property type="match status" value="1"/>
</dbReference>
<name>A0A918WMW0_9BACT</name>
<reference evidence="11" key="2">
    <citation type="submission" date="2020-09" db="EMBL/GenBank/DDBJ databases">
        <authorList>
            <person name="Sun Q."/>
            <person name="Kim S."/>
        </authorList>
    </citation>
    <scope>NUCLEOTIDE SEQUENCE</scope>
    <source>
        <strain evidence="11">KCTC 12988</strain>
    </source>
</reference>
<comment type="function">
    <text evidence="7">Catalyzes the release of premature peptidyl moieties from peptidyl-tRNA molecules trapped in stalled 50S ribosomal subunits, and thus maintains levels of free tRNAs and 50S ribosomes.</text>
</comment>
<feature type="compositionally biased region" description="Basic and acidic residues" evidence="10">
    <location>
        <begin position="200"/>
        <end position="212"/>
    </location>
</feature>
<dbReference type="SUPFAM" id="SSF53178">
    <property type="entry name" value="Peptidyl-tRNA hydrolase-like"/>
    <property type="match status" value="1"/>
</dbReference>
<evidence type="ECO:0000256" key="4">
    <source>
        <dbReference type="ARBA" id="ARBA00022884"/>
    </source>
</evidence>
<feature type="binding site" evidence="7">
    <location>
        <position position="112"/>
    </location>
    <ligand>
        <name>tRNA</name>
        <dbReference type="ChEBI" id="CHEBI:17843"/>
    </ligand>
</feature>
<dbReference type="NCBIfam" id="TIGR00447">
    <property type="entry name" value="pth"/>
    <property type="match status" value="1"/>
</dbReference>
<evidence type="ECO:0000256" key="3">
    <source>
        <dbReference type="ARBA" id="ARBA00022801"/>
    </source>
</evidence>
<dbReference type="GO" id="GO:0005737">
    <property type="term" value="C:cytoplasm"/>
    <property type="evidence" value="ECO:0007669"/>
    <property type="project" value="UniProtKB-SubCell"/>
</dbReference>
<comment type="similarity">
    <text evidence="5 7 9">Belongs to the PTH family.</text>
</comment>
<dbReference type="HAMAP" id="MF_00083">
    <property type="entry name" value="Pept_tRNA_hydro_bact"/>
    <property type="match status" value="1"/>
</dbReference>
<proteinExistence type="inferred from homology"/>
<gene>
    <name evidence="7" type="primary">pth</name>
    <name evidence="11" type="ORF">GCM10007100_35990</name>
</gene>
<feature type="binding site" evidence="7">
    <location>
        <position position="66"/>
    </location>
    <ligand>
        <name>tRNA</name>
        <dbReference type="ChEBI" id="CHEBI:17843"/>
    </ligand>
</feature>
<evidence type="ECO:0000313" key="11">
    <source>
        <dbReference type="EMBL" id="GHC64990.1"/>
    </source>
</evidence>
<dbReference type="Proteomes" id="UP000644507">
    <property type="component" value="Unassembled WGS sequence"/>
</dbReference>
<dbReference type="EMBL" id="BMXI01000018">
    <property type="protein sequence ID" value="GHC64990.1"/>
    <property type="molecule type" value="Genomic_DNA"/>
</dbReference>
<reference evidence="11" key="1">
    <citation type="journal article" date="2014" name="Int. J. Syst. Evol. Microbiol.">
        <title>Complete genome sequence of Corynebacterium casei LMG S-19264T (=DSM 44701T), isolated from a smear-ripened cheese.</title>
        <authorList>
            <consortium name="US DOE Joint Genome Institute (JGI-PGF)"/>
            <person name="Walter F."/>
            <person name="Albersmeier A."/>
            <person name="Kalinowski J."/>
            <person name="Ruckert C."/>
        </authorList>
    </citation>
    <scope>NUCLEOTIDE SEQUENCE</scope>
    <source>
        <strain evidence="11">KCTC 12988</strain>
    </source>
</reference>
<dbReference type="InterPro" id="IPR036416">
    <property type="entry name" value="Pept_tRNA_hydro_sf"/>
</dbReference>
<comment type="caution">
    <text evidence="11">The sequence shown here is derived from an EMBL/GenBank/DDBJ whole genome shotgun (WGS) entry which is preliminary data.</text>
</comment>
<dbReference type="GO" id="GO:0000049">
    <property type="term" value="F:tRNA binding"/>
    <property type="evidence" value="ECO:0007669"/>
    <property type="project" value="UniProtKB-UniRule"/>
</dbReference>
<keyword evidence="3 7" id="KW-0378">Hydrolase</keyword>
<dbReference type="GO" id="GO:0006515">
    <property type="term" value="P:protein quality control for misfolded or incompletely synthesized proteins"/>
    <property type="evidence" value="ECO:0007669"/>
    <property type="project" value="UniProtKB-UniRule"/>
</dbReference>
<evidence type="ECO:0000313" key="12">
    <source>
        <dbReference type="Proteomes" id="UP000644507"/>
    </source>
</evidence>
<dbReference type="GO" id="GO:0004045">
    <property type="term" value="F:peptidyl-tRNA hydrolase activity"/>
    <property type="evidence" value="ECO:0007669"/>
    <property type="project" value="UniProtKB-UniRule"/>
</dbReference>
<feature type="binding site" evidence="7">
    <location>
        <position position="64"/>
    </location>
    <ligand>
        <name>tRNA</name>
        <dbReference type="ChEBI" id="CHEBI:17843"/>
    </ligand>
</feature>
<keyword evidence="12" id="KW-1185">Reference proteome</keyword>
<evidence type="ECO:0000256" key="8">
    <source>
        <dbReference type="RuleBase" id="RU000673"/>
    </source>
</evidence>
<dbReference type="FunFam" id="3.40.50.1470:FF:000001">
    <property type="entry name" value="Peptidyl-tRNA hydrolase"/>
    <property type="match status" value="1"/>
</dbReference>
<keyword evidence="7" id="KW-0963">Cytoplasm</keyword>
<feature type="binding site" evidence="7">
    <location>
        <position position="17"/>
    </location>
    <ligand>
        <name>tRNA</name>
        <dbReference type="ChEBI" id="CHEBI:17843"/>
    </ligand>
</feature>
<dbReference type="PROSITE" id="PS01195">
    <property type="entry name" value="PEPT_TRNA_HYDROL_1"/>
    <property type="match status" value="1"/>
</dbReference>
<dbReference type="GO" id="GO:0072344">
    <property type="term" value="P:rescue of stalled ribosome"/>
    <property type="evidence" value="ECO:0007669"/>
    <property type="project" value="UniProtKB-UniRule"/>
</dbReference>
<dbReference type="RefSeq" id="WP_229809584.1">
    <property type="nucleotide sequence ID" value="NZ_BMXI01000018.1"/>
</dbReference>
<comment type="subcellular location">
    <subcellularLocation>
        <location evidence="7">Cytoplasm</location>
    </subcellularLocation>
</comment>
<keyword evidence="4 7" id="KW-0694">RNA-binding</keyword>
<evidence type="ECO:0000256" key="7">
    <source>
        <dbReference type="HAMAP-Rule" id="MF_00083"/>
    </source>
</evidence>
<feature type="region of interest" description="Disordered" evidence="10">
    <location>
        <begin position="188"/>
        <end position="212"/>
    </location>
</feature>
<sequence length="212" mass="23194">MSELKLIVGLGNPGREYEGTRHNIGFEVLDKWAEEKGTRFELEKKWEGDLAKVDGVTALKPMTFMNLSGRSVASLARFYRWTPEQILVVYDDVSLPLGTLRFRANGGDGGHNGIKSLIACLGTKEFPRLKIGVGSAAPGGLVGHVLGKFAPDERDELQNTLARAVRAVQLAASVGVSSAANEFNVKIKPKEEYPSDDEQEIRRSDSVEHEGK</sequence>
<comment type="function">
    <text evidence="7">Hydrolyzes ribosome-free peptidyl-tRNAs (with 1 or more amino acids incorporated), which drop off the ribosome during protein synthesis, or as a result of ribosome stalling.</text>
</comment>
<feature type="active site" description="Proton acceptor" evidence="7">
    <location>
        <position position="22"/>
    </location>
</feature>
<protein>
    <recommendedName>
        <fullName evidence="6 7">Peptidyl-tRNA hydrolase</fullName>
        <shortName evidence="7">Pth</shortName>
        <ecNumber evidence="1 7">3.1.1.29</ecNumber>
    </recommendedName>
</protein>
<dbReference type="Gene3D" id="3.40.50.1470">
    <property type="entry name" value="Peptidyl-tRNA hydrolase"/>
    <property type="match status" value="1"/>
</dbReference>
<keyword evidence="2 7" id="KW-0820">tRNA-binding</keyword>
<dbReference type="CDD" id="cd00462">
    <property type="entry name" value="PTH"/>
    <property type="match status" value="1"/>
</dbReference>
<evidence type="ECO:0000256" key="5">
    <source>
        <dbReference type="ARBA" id="ARBA00038063"/>
    </source>
</evidence>
<dbReference type="InterPro" id="IPR018171">
    <property type="entry name" value="Pept_tRNA_hydro_CS"/>
</dbReference>
<dbReference type="PROSITE" id="PS01196">
    <property type="entry name" value="PEPT_TRNA_HYDROL_2"/>
    <property type="match status" value="1"/>
</dbReference>
<evidence type="ECO:0000256" key="10">
    <source>
        <dbReference type="SAM" id="MobiDB-lite"/>
    </source>
</evidence>